<evidence type="ECO:0000256" key="5">
    <source>
        <dbReference type="ARBA" id="ARBA00022692"/>
    </source>
</evidence>
<dbReference type="PANTHER" id="PTHR22760">
    <property type="entry name" value="GLYCOSYLTRANSFERASE"/>
    <property type="match status" value="1"/>
</dbReference>
<evidence type="ECO:0000256" key="8">
    <source>
        <dbReference type="ARBA" id="ARBA00023136"/>
    </source>
</evidence>
<gene>
    <name evidence="11" type="ORF">GMARGA_LOCUS7680</name>
</gene>
<evidence type="ECO:0000256" key="2">
    <source>
        <dbReference type="ARBA" id="ARBA00006065"/>
    </source>
</evidence>
<evidence type="ECO:0000256" key="4">
    <source>
        <dbReference type="ARBA" id="ARBA00022679"/>
    </source>
</evidence>
<evidence type="ECO:0000313" key="11">
    <source>
        <dbReference type="EMBL" id="CAG8617760.1"/>
    </source>
</evidence>
<evidence type="ECO:0000256" key="7">
    <source>
        <dbReference type="ARBA" id="ARBA00022989"/>
    </source>
</evidence>
<accession>A0ABN7UK91</accession>
<feature type="transmembrane region" description="Helical" evidence="10">
    <location>
        <begin position="140"/>
        <end position="156"/>
    </location>
</feature>
<dbReference type="EMBL" id="CAJVQB010003792">
    <property type="protein sequence ID" value="CAG8617760.1"/>
    <property type="molecule type" value="Genomic_DNA"/>
</dbReference>
<organism evidence="11 12">
    <name type="scientific">Gigaspora margarita</name>
    <dbReference type="NCBI Taxonomy" id="4874"/>
    <lineage>
        <taxon>Eukaryota</taxon>
        <taxon>Fungi</taxon>
        <taxon>Fungi incertae sedis</taxon>
        <taxon>Mucoromycota</taxon>
        <taxon>Glomeromycotina</taxon>
        <taxon>Glomeromycetes</taxon>
        <taxon>Diversisporales</taxon>
        <taxon>Gigasporaceae</taxon>
        <taxon>Gigaspora</taxon>
    </lineage>
</organism>
<reference evidence="11 12" key="1">
    <citation type="submission" date="2021-06" db="EMBL/GenBank/DDBJ databases">
        <authorList>
            <person name="Kallberg Y."/>
            <person name="Tangrot J."/>
            <person name="Rosling A."/>
        </authorList>
    </citation>
    <scope>NUCLEOTIDE SEQUENCE [LARGE SCALE GENOMIC DNA]</scope>
    <source>
        <strain evidence="11 12">120-4 pot B 10/14</strain>
    </source>
</reference>
<feature type="transmembrane region" description="Helical" evidence="10">
    <location>
        <begin position="162"/>
        <end position="179"/>
    </location>
</feature>
<keyword evidence="8 10" id="KW-0472">Membrane</keyword>
<feature type="transmembrane region" description="Helical" evidence="10">
    <location>
        <begin position="107"/>
        <end position="128"/>
    </location>
</feature>
<sequence length="377" mass="44211">MVLFQRRRTENLQATTDNSLKTEIPFDNTSTIFNNKKLLFSSLILFRLFNALITKTYFNPDEYWQSVEVAHYMIYAPRLLQAVFAAINDFYSYRLAKKLFNDSSAKWTGLLVVLTTLIPFVAIGIYSARKNPRYWIRIKPLLQLCIWVLLCYSLLGHKEFRFIYPLLPIFVIISGIGIDEISSIKNSHLVNSFTSSKKSAWLKFSIIFLVITNVPIAYYASTIHQSGVIEVMNYLRDEADKGNIKDIGFLAPCHSTPFYSNLHRNLKMWFLTCEPPLNHDINLEEYLDEADQFYKNPLEFIYTRFEHSTFNSSSNNSLRKWPSYLIIFEVLLKDIEYILKQLEYNQCARFFNSQFNDDSRRQGDIIVFCKATMKYKV</sequence>
<keyword evidence="6 10" id="KW-0256">Endoplasmic reticulum</keyword>
<keyword evidence="12" id="KW-1185">Reference proteome</keyword>
<feature type="transmembrane region" description="Helical" evidence="10">
    <location>
        <begin position="200"/>
        <end position="220"/>
    </location>
</feature>
<comment type="similarity">
    <text evidence="2">Belongs to the glycosyltransferase 22 family. PIGB subfamily.</text>
</comment>
<keyword evidence="5 10" id="KW-0812">Transmembrane</keyword>
<keyword evidence="3 10" id="KW-0328">Glycosyltransferase</keyword>
<keyword evidence="4" id="KW-0808">Transferase</keyword>
<evidence type="ECO:0000256" key="10">
    <source>
        <dbReference type="RuleBase" id="RU363075"/>
    </source>
</evidence>
<comment type="subcellular location">
    <subcellularLocation>
        <location evidence="1 10">Endoplasmic reticulum membrane</location>
        <topology evidence="1 10">Multi-pass membrane protein</topology>
    </subcellularLocation>
</comment>
<evidence type="ECO:0000256" key="6">
    <source>
        <dbReference type="ARBA" id="ARBA00022824"/>
    </source>
</evidence>
<keyword evidence="7 10" id="KW-1133">Transmembrane helix</keyword>
<name>A0ABN7UK91_GIGMA</name>
<comment type="caution">
    <text evidence="11">The sequence shown here is derived from an EMBL/GenBank/DDBJ whole genome shotgun (WGS) entry which is preliminary data.</text>
</comment>
<comment type="caution">
    <text evidence="10">Lacks conserved residue(s) required for the propagation of feature annotation.</text>
</comment>
<evidence type="ECO:0000256" key="9">
    <source>
        <dbReference type="ARBA" id="ARBA00024708"/>
    </source>
</evidence>
<dbReference type="PANTHER" id="PTHR22760:SF4">
    <property type="entry name" value="GPI MANNOSYLTRANSFERASE 3"/>
    <property type="match status" value="1"/>
</dbReference>
<evidence type="ECO:0000313" key="12">
    <source>
        <dbReference type="Proteomes" id="UP000789901"/>
    </source>
</evidence>
<dbReference type="Proteomes" id="UP000789901">
    <property type="component" value="Unassembled WGS sequence"/>
</dbReference>
<comment type="function">
    <text evidence="9">Mannosyltransferase involved in glycosylphosphatidylinositol-anchor biosynthesis. Transfers the third mannose to Man2-GlcN-acyl-PI during GPI precursor assembly.</text>
</comment>
<evidence type="ECO:0000256" key="3">
    <source>
        <dbReference type="ARBA" id="ARBA00022676"/>
    </source>
</evidence>
<dbReference type="Pfam" id="PF03901">
    <property type="entry name" value="Glyco_transf_22"/>
    <property type="match status" value="2"/>
</dbReference>
<proteinExistence type="inferred from homology"/>
<protein>
    <recommendedName>
        <fullName evidence="10">Mannosyltransferase</fullName>
        <ecNumber evidence="10">2.4.1.-</ecNumber>
    </recommendedName>
</protein>
<dbReference type="InterPro" id="IPR005599">
    <property type="entry name" value="GPI_mannosylTrfase"/>
</dbReference>
<dbReference type="EC" id="2.4.1.-" evidence="10"/>
<evidence type="ECO:0000256" key="1">
    <source>
        <dbReference type="ARBA" id="ARBA00004477"/>
    </source>
</evidence>